<dbReference type="AlphaFoldDB" id="A0A8J2JB23"/>
<protein>
    <submittedName>
        <fullName evidence="1">Uncharacterized protein</fullName>
    </submittedName>
</protein>
<dbReference type="EMBL" id="CAJSTJ010000164">
    <property type="protein sequence ID" value="CAG7564268.1"/>
    <property type="molecule type" value="Genomic_DNA"/>
</dbReference>
<reference evidence="1" key="1">
    <citation type="submission" date="2021-05" db="EMBL/GenBank/DDBJ databases">
        <authorList>
            <person name="Khan N."/>
        </authorList>
    </citation>
    <scope>NUCLEOTIDE SEQUENCE</scope>
</reference>
<sequence length="271" mass="31649">MTISESDHWIMSKRDEWIMSQTAATIKDLSSHQKCHLDEAIVLIAYLNGEINPETAAEEITRPSKSSISARLMFFFVYAVENLDEDTDKILGLLAAIQSVPSTTNHDWYRLPGFGRIWQLRYKIYSINNPKDLAFFTKMGTLEAKMYLFDLHPVDDSWVHRVLNLICLEKPDLEEVIYEIRAWLDVAGTRIAERLQPGQIKSFERCVRGRRDKRYDIQVTMYEHWEHWKKRFLQVSHDEEYLSAGSREMSKKCYEIMKGLVVSPPKPPTDS</sequence>
<evidence type="ECO:0000313" key="1">
    <source>
        <dbReference type="EMBL" id="CAG7564268.1"/>
    </source>
</evidence>
<gene>
    <name evidence="1" type="ORF">FEQUK3_LOCUS9964</name>
</gene>
<organism evidence="1 2">
    <name type="scientific">Fusarium equiseti</name>
    <name type="common">Fusarium scirpi</name>
    <dbReference type="NCBI Taxonomy" id="61235"/>
    <lineage>
        <taxon>Eukaryota</taxon>
        <taxon>Fungi</taxon>
        <taxon>Dikarya</taxon>
        <taxon>Ascomycota</taxon>
        <taxon>Pezizomycotina</taxon>
        <taxon>Sordariomycetes</taxon>
        <taxon>Hypocreomycetidae</taxon>
        <taxon>Hypocreales</taxon>
        <taxon>Nectriaceae</taxon>
        <taxon>Fusarium</taxon>
        <taxon>Fusarium incarnatum-equiseti species complex</taxon>
    </lineage>
</organism>
<dbReference type="Proteomes" id="UP000693738">
    <property type="component" value="Unassembled WGS sequence"/>
</dbReference>
<comment type="caution">
    <text evidence="1">The sequence shown here is derived from an EMBL/GenBank/DDBJ whole genome shotgun (WGS) entry which is preliminary data.</text>
</comment>
<evidence type="ECO:0000313" key="2">
    <source>
        <dbReference type="Proteomes" id="UP000693738"/>
    </source>
</evidence>
<accession>A0A8J2JB23</accession>
<proteinExistence type="predicted"/>
<name>A0A8J2JB23_FUSEQ</name>